<evidence type="ECO:0000313" key="3">
    <source>
        <dbReference type="Proteomes" id="UP000740883"/>
    </source>
</evidence>
<keyword evidence="3" id="KW-1185">Reference proteome</keyword>
<dbReference type="EMBL" id="SBJO01000287">
    <property type="protein sequence ID" value="KAF9761635.1"/>
    <property type="molecule type" value="Genomic_DNA"/>
</dbReference>
<evidence type="ECO:0000259" key="1">
    <source>
        <dbReference type="PROSITE" id="PS50994"/>
    </source>
</evidence>
<dbReference type="SUPFAM" id="SSF53098">
    <property type="entry name" value="Ribonuclease H-like"/>
    <property type="match status" value="1"/>
</dbReference>
<dbReference type="InterPro" id="IPR012337">
    <property type="entry name" value="RNaseH-like_sf"/>
</dbReference>
<evidence type="ECO:0000313" key="2">
    <source>
        <dbReference type="EMBL" id="KAF9761635.1"/>
    </source>
</evidence>
<dbReference type="GO" id="GO:0015074">
    <property type="term" value="P:DNA integration"/>
    <property type="evidence" value="ECO:0007669"/>
    <property type="project" value="InterPro"/>
</dbReference>
<dbReference type="OrthoDB" id="2499658at2759"/>
<dbReference type="GO" id="GO:0003676">
    <property type="term" value="F:nucleic acid binding"/>
    <property type="evidence" value="ECO:0007669"/>
    <property type="project" value="InterPro"/>
</dbReference>
<dbReference type="Proteomes" id="UP000740883">
    <property type="component" value="Unassembled WGS sequence"/>
</dbReference>
<dbReference type="InterPro" id="IPR001584">
    <property type="entry name" value="Integrase_cat-core"/>
</dbReference>
<accession>A0A9P6KY30</accession>
<dbReference type="PANTHER" id="PTHR37984">
    <property type="entry name" value="PROTEIN CBG26694"/>
    <property type="match status" value="1"/>
</dbReference>
<dbReference type="Pfam" id="PF00665">
    <property type="entry name" value="rve"/>
    <property type="match status" value="1"/>
</dbReference>
<dbReference type="InterPro" id="IPR050951">
    <property type="entry name" value="Retrovirus_Pol_polyprotein"/>
</dbReference>
<dbReference type="GO" id="GO:0005634">
    <property type="term" value="C:nucleus"/>
    <property type="evidence" value="ECO:0007669"/>
    <property type="project" value="UniProtKB-ARBA"/>
</dbReference>
<gene>
    <name evidence="2" type="primary">pro-pol_2</name>
    <name evidence="2" type="ORF">NGRA_2503</name>
</gene>
<dbReference type="Gene3D" id="3.30.420.10">
    <property type="entry name" value="Ribonuclease H-like superfamily/Ribonuclease H"/>
    <property type="match status" value="1"/>
</dbReference>
<dbReference type="PROSITE" id="PS50994">
    <property type="entry name" value="INTEGRASE"/>
    <property type="match status" value="1"/>
</dbReference>
<feature type="domain" description="Integrase catalytic" evidence="1">
    <location>
        <begin position="61"/>
        <end position="231"/>
    </location>
</feature>
<dbReference type="AlphaFoldDB" id="A0A9P6KY30"/>
<organism evidence="2 3">
    <name type="scientific">Nosema granulosis</name>
    <dbReference type="NCBI Taxonomy" id="83296"/>
    <lineage>
        <taxon>Eukaryota</taxon>
        <taxon>Fungi</taxon>
        <taxon>Fungi incertae sedis</taxon>
        <taxon>Microsporidia</taxon>
        <taxon>Nosematidae</taxon>
        <taxon>Nosema</taxon>
    </lineage>
</organism>
<protein>
    <submittedName>
        <fullName evidence="2">Gag-Pol polyprotein</fullName>
    </submittedName>
</protein>
<dbReference type="InterPro" id="IPR036397">
    <property type="entry name" value="RNaseH_sf"/>
</dbReference>
<sequence>MKHEARLFHKQLHFGMNRFEAKCNDHFFKIHRDIIRKVVSECVTCIQAQPLKTKEKLVHIIASRPMERIQIDLIDTRRYRDSNGMTAWILTAIDVYSKFAWAFPLAGKTGKEVCENLEALFLNVGGPPKILQSDNGKEFVNRDMDDLCGRFKITVKHSRPRHPQSQGQVERLNQTITRYLQKFVFEEEKQTGIDGSLKLWKKYLSQVVYNYNLALHSATKKTPFRLFLQISGFNTVMTPDNSESDLDTLEPIIEVVNREPSVLPQYLARMDKRTSVYNSKYDFAVGDTLTIAKNFDNNSEMKKLKLSSFFSKEEKRTEILSEDRVKIEYGEKIEIISISRIKKK</sequence>
<reference evidence="2 3" key="1">
    <citation type="journal article" date="2020" name="Genome Biol. Evol.">
        <title>Comparative genomics of strictly vertically transmitted, feminizing microsporidia endosymbionts of amphipod crustaceans.</title>
        <authorList>
            <person name="Cormier A."/>
            <person name="Chebbi M.A."/>
            <person name="Giraud I."/>
            <person name="Wattier R."/>
            <person name="Teixeira M."/>
            <person name="Gilbert C."/>
            <person name="Rigaud T."/>
            <person name="Cordaux R."/>
        </authorList>
    </citation>
    <scope>NUCLEOTIDE SEQUENCE [LARGE SCALE GENOMIC DNA]</scope>
    <source>
        <strain evidence="2 3">Ou3-Ou53</strain>
    </source>
</reference>
<name>A0A9P6KY30_9MICR</name>
<dbReference type="PANTHER" id="PTHR37984:SF5">
    <property type="entry name" value="PROTEIN NYNRIN-LIKE"/>
    <property type="match status" value="1"/>
</dbReference>
<comment type="caution">
    <text evidence="2">The sequence shown here is derived from an EMBL/GenBank/DDBJ whole genome shotgun (WGS) entry which is preliminary data.</text>
</comment>
<proteinExistence type="predicted"/>